<dbReference type="Pfam" id="PF17147">
    <property type="entry name" value="PFOR_II"/>
    <property type="match status" value="1"/>
</dbReference>
<dbReference type="SUPFAM" id="SSF52518">
    <property type="entry name" value="Thiamin diphosphate-binding fold (THDP-binding)"/>
    <property type="match status" value="1"/>
</dbReference>
<dbReference type="EMBL" id="CP011307">
    <property type="protein sequence ID" value="ALP92712.1"/>
    <property type="molecule type" value="Genomic_DNA"/>
</dbReference>
<sequence>MSIRDRLSGNEAIACAMRQINPGVFAAFPITPSTEIPQYFAQYVANGLVDTEYVTVESEHSSMSTCIGAQAAGVRAVTATSSCGLAYMTEMLYVAASSRLPITLACVNRALTGPININNDHSDSMGARDTGWIQLYAENNQEAYDNYLQAMRIAETPDVRLPIMVCQDGFITSHAVENILLETDEKVRAFVGEYTPEHHLLQHSNPLAVGPYDTCPYCMEHKVQQAEAMKNAKRAVLEVAADFARTFGRKYGLFEAYAMEDAEVALVLIGSTAGTAKACVQRLRERGVKAGLLKLRVFRPFPMEEIAQALSHVKAVAVMDKSEGYSGCGGPLFAEVRSACYDLPNRPLMTNVVYGLGGRDCAVEDVERVYRHLLRMAESGQAGPRYLHMGQRSSEQEVL</sequence>
<organism evidence="5 6">
    <name type="scientific">Intestinimonas butyriciproducens</name>
    <dbReference type="NCBI Taxonomy" id="1297617"/>
    <lineage>
        <taxon>Bacteria</taxon>
        <taxon>Bacillati</taxon>
        <taxon>Bacillota</taxon>
        <taxon>Clostridia</taxon>
        <taxon>Eubacteriales</taxon>
        <taxon>Intestinimonas</taxon>
    </lineage>
</organism>
<dbReference type="Gene3D" id="3.40.50.970">
    <property type="match status" value="1"/>
</dbReference>
<comment type="similarity">
    <text evidence="1">Belongs to the pyruvate:ferredoxin/flavodoxin oxidoreductase family.</text>
</comment>
<dbReference type="Gene3D" id="3.40.50.920">
    <property type="match status" value="1"/>
</dbReference>
<dbReference type="PANTHER" id="PTHR32154:SF0">
    <property type="entry name" value="PYRUVATE-FLAVODOXIN OXIDOREDUCTASE-RELATED"/>
    <property type="match status" value="1"/>
</dbReference>
<dbReference type="InterPro" id="IPR033412">
    <property type="entry name" value="PFOR_II"/>
</dbReference>
<reference evidence="6" key="2">
    <citation type="submission" date="2015-04" db="EMBL/GenBank/DDBJ databases">
        <title>A butyrogenic pathway from the amino acid lysine in a human gut commensal.</title>
        <authorList>
            <person name="de Vos W.M."/>
            <person name="Bui N.T.P."/>
            <person name="Plugge C.M."/>
            <person name="Ritari J."/>
        </authorList>
    </citation>
    <scope>NUCLEOTIDE SEQUENCE [LARGE SCALE GENOMIC DNA]</scope>
    <source>
        <strain evidence="6">AF211</strain>
    </source>
</reference>
<evidence type="ECO:0000313" key="5">
    <source>
        <dbReference type="EMBL" id="ALP92712.1"/>
    </source>
</evidence>
<dbReference type="GO" id="GO:0006979">
    <property type="term" value="P:response to oxidative stress"/>
    <property type="evidence" value="ECO:0007669"/>
    <property type="project" value="TreeGrafter"/>
</dbReference>
<feature type="domain" description="Pyruvate flavodoxin/ferredoxin oxidoreductase pyrimidine binding" evidence="3">
    <location>
        <begin position="16"/>
        <end position="239"/>
    </location>
</feature>
<dbReference type="InterPro" id="IPR029061">
    <property type="entry name" value="THDP-binding"/>
</dbReference>
<dbReference type="FunFam" id="3.40.50.970:FF:000012">
    <property type="entry name" value="Pyruvate:ferredoxin (Flavodoxin) oxidoreductase"/>
    <property type="match status" value="1"/>
</dbReference>
<keyword evidence="6" id="KW-1185">Reference proteome</keyword>
<keyword evidence="5" id="KW-0670">Pyruvate</keyword>
<dbReference type="EC" id="1.2.7.1" evidence="5"/>
<dbReference type="CDD" id="cd07034">
    <property type="entry name" value="TPP_PYR_PFOR_IOR-alpha_like"/>
    <property type="match status" value="1"/>
</dbReference>
<dbReference type="GO" id="GO:0019164">
    <property type="term" value="F:pyruvate synthase activity"/>
    <property type="evidence" value="ECO:0007669"/>
    <property type="project" value="UniProtKB-EC"/>
</dbReference>
<reference evidence="5 6" key="1">
    <citation type="journal article" date="2015" name="Nat. Commun.">
        <title>Production of butyrate from lysine and the Amadori product fructoselysine by a human gut commensal.</title>
        <authorList>
            <person name="Bui T.P."/>
            <person name="Ritari J."/>
            <person name="Boeren S."/>
            <person name="de Waard P."/>
            <person name="Plugge C.M."/>
            <person name="de Vos W.M."/>
        </authorList>
    </citation>
    <scope>NUCLEOTIDE SEQUENCE [LARGE SCALE GENOMIC DNA]</scope>
    <source>
        <strain evidence="5 6">AF211</strain>
    </source>
</reference>
<protein>
    <submittedName>
        <fullName evidence="5">Pyruvate:ferredoxin oxidoreductase, alpha subunit</fullName>
        <ecNumber evidence="5">1.2.7.1</ecNumber>
    </submittedName>
</protein>
<dbReference type="STRING" id="1297617.IB211_00316c"/>
<proteinExistence type="inferred from homology"/>
<dbReference type="Pfam" id="PF01855">
    <property type="entry name" value="POR_N"/>
    <property type="match status" value="1"/>
</dbReference>
<dbReference type="PATRIC" id="fig|1297617.4.peg.321"/>
<dbReference type="eggNOG" id="COG0674">
    <property type="taxonomic scope" value="Bacteria"/>
</dbReference>
<accession>A0A0S2W028</accession>
<evidence type="ECO:0000313" key="6">
    <source>
        <dbReference type="Proteomes" id="UP000064844"/>
    </source>
</evidence>
<dbReference type="AlphaFoldDB" id="A0A0S2W028"/>
<dbReference type="PANTHER" id="PTHR32154">
    <property type="entry name" value="PYRUVATE-FLAVODOXIN OXIDOREDUCTASE-RELATED"/>
    <property type="match status" value="1"/>
</dbReference>
<feature type="domain" description="Pyruvate:ferredoxin oxidoreductase core" evidence="4">
    <location>
        <begin position="262"/>
        <end position="366"/>
    </location>
</feature>
<dbReference type="FunFam" id="3.40.50.920:FF:000010">
    <property type="entry name" value="Pyruvate ferredoxin oxidoreductase, alpha subunit"/>
    <property type="match status" value="1"/>
</dbReference>
<keyword evidence="2 5" id="KW-0560">Oxidoreductase</keyword>
<evidence type="ECO:0000259" key="4">
    <source>
        <dbReference type="Pfam" id="PF17147"/>
    </source>
</evidence>
<dbReference type="RefSeq" id="WP_058116885.1">
    <property type="nucleotide sequence ID" value="NZ_CP011307.1"/>
</dbReference>
<evidence type="ECO:0000256" key="1">
    <source>
        <dbReference type="ARBA" id="ARBA00009032"/>
    </source>
</evidence>
<name>A0A0S2W028_9FIRM</name>
<dbReference type="SUPFAM" id="SSF52922">
    <property type="entry name" value="TK C-terminal domain-like"/>
    <property type="match status" value="1"/>
</dbReference>
<gene>
    <name evidence="5" type="ORF">IB211_00316c</name>
</gene>
<evidence type="ECO:0000256" key="2">
    <source>
        <dbReference type="ARBA" id="ARBA00023002"/>
    </source>
</evidence>
<evidence type="ECO:0000259" key="3">
    <source>
        <dbReference type="Pfam" id="PF01855"/>
    </source>
</evidence>
<dbReference type="InterPro" id="IPR050722">
    <property type="entry name" value="Pyruvate:ferred/Flavod_OxRd"/>
</dbReference>
<dbReference type="InterPro" id="IPR002880">
    <property type="entry name" value="Pyrv_Fd/Flavodoxin_OxRdtase_N"/>
</dbReference>
<dbReference type="KEGG" id="ibu:IB211_00316c"/>
<dbReference type="InterPro" id="IPR009014">
    <property type="entry name" value="Transketo_C/PFOR_II"/>
</dbReference>
<dbReference type="Proteomes" id="UP000064844">
    <property type="component" value="Chromosome"/>
</dbReference>